<dbReference type="AlphaFoldDB" id="A0A0J6TDS0"/>
<evidence type="ECO:0000313" key="2">
    <source>
        <dbReference type="Proteomes" id="UP000036449"/>
    </source>
</evidence>
<sequence>MEPPMSRAILGEFAHIIRQALEEDHALVRSTGVQATPAGPRVLFEAGELPAPSKPGFAPKPRSALVAEAASRYLATRWAEGPLPRPVPLDSSAALGEAFPHVYANGTETPCGWHWLMFAGAEWLVEARLPQGFHTSQAKEKFACLRWYWHCDAVRDGQAAGIIRAVEAISAGICETCGGPGTLRRGGWVRTLCDEHAARR</sequence>
<gene>
    <name evidence="1" type="ORF">VQ03_05360</name>
</gene>
<name>A0A0J6TDS0_9HYPH</name>
<evidence type="ECO:0000313" key="1">
    <source>
        <dbReference type="EMBL" id="KMO44009.1"/>
    </source>
</evidence>
<accession>A0A0J6TDS0</accession>
<dbReference type="Proteomes" id="UP000036449">
    <property type="component" value="Unassembled WGS sequence"/>
</dbReference>
<comment type="caution">
    <text evidence="1">The sequence shown here is derived from an EMBL/GenBank/DDBJ whole genome shotgun (WGS) entry which is preliminary data.</text>
</comment>
<proteinExistence type="predicted"/>
<reference evidence="1 2" key="1">
    <citation type="submission" date="2015-03" db="EMBL/GenBank/DDBJ databases">
        <title>Genome sequencing of Methylobacterium tarhaniae DSM 25844.</title>
        <authorList>
            <person name="Chaudhry V."/>
            <person name="Patil P.B."/>
        </authorList>
    </citation>
    <scope>NUCLEOTIDE SEQUENCE [LARGE SCALE GENOMIC DNA]</scope>
    <source>
        <strain evidence="1 2">DSM 25844</strain>
    </source>
</reference>
<organism evidence="1 2">
    <name type="scientific">Methylobacterium tarhaniae</name>
    <dbReference type="NCBI Taxonomy" id="1187852"/>
    <lineage>
        <taxon>Bacteria</taxon>
        <taxon>Pseudomonadati</taxon>
        <taxon>Pseudomonadota</taxon>
        <taxon>Alphaproteobacteria</taxon>
        <taxon>Hyphomicrobiales</taxon>
        <taxon>Methylobacteriaceae</taxon>
        <taxon>Methylobacterium</taxon>
    </lineage>
</organism>
<keyword evidence="2" id="KW-1185">Reference proteome</keyword>
<dbReference type="EMBL" id="LABZ01000028">
    <property type="protein sequence ID" value="KMO44009.1"/>
    <property type="molecule type" value="Genomic_DNA"/>
</dbReference>
<protein>
    <submittedName>
        <fullName evidence="1">Uncharacterized protein</fullName>
    </submittedName>
</protein>
<dbReference type="PATRIC" id="fig|1187852.3.peg.4060"/>